<sequence>MKLNIFIFASFVIFSNAFDPHLVDNVQAQFNSDFINILLKPSTFFQDLNATLQSQVLSLFQNASLTSQNQFDQLTTIVNGLPLNVQLDYVDLFSKEQKVQVELNQQLEMLEKQFNPKAKQILDQYWKNIQKISFADSILISQNAYNNLLPNVQTDCEKFLNQYQYIYKQLLMKYASQTPTQNNLQTSPNHN</sequence>
<feature type="signal peptide" evidence="1">
    <location>
        <begin position="1"/>
        <end position="17"/>
    </location>
</feature>
<dbReference type="Proteomes" id="UP000887540">
    <property type="component" value="Unplaced"/>
</dbReference>
<keyword evidence="2" id="KW-1185">Reference proteome</keyword>
<feature type="chain" id="PRO_5038009098" evidence="1">
    <location>
        <begin position="18"/>
        <end position="191"/>
    </location>
</feature>
<evidence type="ECO:0000256" key="1">
    <source>
        <dbReference type="SAM" id="SignalP"/>
    </source>
</evidence>
<protein>
    <submittedName>
        <fullName evidence="3">Uncharacterized protein</fullName>
    </submittedName>
</protein>
<name>A0A914D044_9BILA</name>
<dbReference type="AlphaFoldDB" id="A0A914D044"/>
<evidence type="ECO:0000313" key="2">
    <source>
        <dbReference type="Proteomes" id="UP000887540"/>
    </source>
</evidence>
<keyword evidence="1" id="KW-0732">Signal</keyword>
<reference evidence="3" key="1">
    <citation type="submission" date="2022-11" db="UniProtKB">
        <authorList>
            <consortium name="WormBaseParasite"/>
        </authorList>
    </citation>
    <scope>IDENTIFICATION</scope>
</reference>
<proteinExistence type="predicted"/>
<organism evidence="2 3">
    <name type="scientific">Acrobeloides nanus</name>
    <dbReference type="NCBI Taxonomy" id="290746"/>
    <lineage>
        <taxon>Eukaryota</taxon>
        <taxon>Metazoa</taxon>
        <taxon>Ecdysozoa</taxon>
        <taxon>Nematoda</taxon>
        <taxon>Chromadorea</taxon>
        <taxon>Rhabditida</taxon>
        <taxon>Tylenchina</taxon>
        <taxon>Cephalobomorpha</taxon>
        <taxon>Cephaloboidea</taxon>
        <taxon>Cephalobidae</taxon>
        <taxon>Acrobeloides</taxon>
    </lineage>
</organism>
<dbReference type="WBParaSite" id="ACRNAN_scaffold1632.g24533.t1">
    <property type="protein sequence ID" value="ACRNAN_scaffold1632.g24533.t1"/>
    <property type="gene ID" value="ACRNAN_scaffold1632.g24533"/>
</dbReference>
<accession>A0A914D044</accession>
<evidence type="ECO:0000313" key="3">
    <source>
        <dbReference type="WBParaSite" id="ACRNAN_scaffold1632.g24533.t1"/>
    </source>
</evidence>